<keyword evidence="3" id="KW-1185">Reference proteome</keyword>
<organism evidence="2 3">
    <name type="scientific">Leptospira wolffii</name>
    <dbReference type="NCBI Taxonomy" id="409998"/>
    <lineage>
        <taxon>Bacteria</taxon>
        <taxon>Pseudomonadati</taxon>
        <taxon>Spirochaetota</taxon>
        <taxon>Spirochaetia</taxon>
        <taxon>Leptospirales</taxon>
        <taxon>Leptospiraceae</taxon>
        <taxon>Leptospira</taxon>
    </lineage>
</organism>
<accession>A0ABV5BQV1</accession>
<comment type="caution">
    <text evidence="2">The sequence shown here is derived from an EMBL/GenBank/DDBJ whole genome shotgun (WGS) entry which is preliminary data.</text>
</comment>
<sequence>MQKQLSTLKIIHFAIFIAPLLFVLFPYLESRPAQESALPLQILAASSILVPVSSFLRRFLAAKARTQAGEDKFSKYQTMKILTWALVEAAALMNGTVYFLFGATLSLGAVIAFCLLNLVRFPNLREFEELFGEPSDRIR</sequence>
<evidence type="ECO:0000313" key="3">
    <source>
        <dbReference type="Proteomes" id="UP001580391"/>
    </source>
</evidence>
<keyword evidence="1" id="KW-0812">Transmembrane</keyword>
<evidence type="ECO:0000256" key="1">
    <source>
        <dbReference type="SAM" id="Phobius"/>
    </source>
</evidence>
<dbReference type="RefSeq" id="WP_016543747.1">
    <property type="nucleotide sequence ID" value="NZ_JBHILI010000008.1"/>
</dbReference>
<dbReference type="EMBL" id="JBHILJ010000007">
    <property type="protein sequence ID" value="MFB5737687.1"/>
    <property type="molecule type" value="Genomic_DNA"/>
</dbReference>
<reference evidence="2 3" key="1">
    <citation type="submission" date="2024-09" db="EMBL/GenBank/DDBJ databases">
        <title>Taxonomic and Genotyping Characterization of Leptospira Strains isolated from Multiple Sources in Colombia highlights the importance of intermediate species.</title>
        <authorList>
            <person name="Torres Higuera L."/>
            <person name="Rojas Tapias D."/>
            <person name="Jimenez Velasquez S."/>
            <person name="Renjifo Ibanez C."/>
        </authorList>
    </citation>
    <scope>NUCLEOTIDE SEQUENCE [LARGE SCALE GENOMIC DNA]</scope>
    <source>
        <strain evidence="2 3">Lep080</strain>
    </source>
</reference>
<keyword evidence="1" id="KW-0472">Membrane</keyword>
<feature type="transmembrane region" description="Helical" evidence="1">
    <location>
        <begin position="40"/>
        <end position="60"/>
    </location>
</feature>
<evidence type="ECO:0000313" key="2">
    <source>
        <dbReference type="EMBL" id="MFB5737687.1"/>
    </source>
</evidence>
<proteinExistence type="predicted"/>
<keyword evidence="1" id="KW-1133">Transmembrane helix</keyword>
<evidence type="ECO:0008006" key="4">
    <source>
        <dbReference type="Google" id="ProtNLM"/>
    </source>
</evidence>
<feature type="transmembrane region" description="Helical" evidence="1">
    <location>
        <begin position="105"/>
        <end position="121"/>
    </location>
</feature>
<feature type="transmembrane region" description="Helical" evidence="1">
    <location>
        <begin position="7"/>
        <end position="28"/>
    </location>
</feature>
<protein>
    <recommendedName>
        <fullName evidence="4">MFS transporter</fullName>
    </recommendedName>
</protein>
<name>A0ABV5BQV1_9LEPT</name>
<dbReference type="Proteomes" id="UP001580391">
    <property type="component" value="Unassembled WGS sequence"/>
</dbReference>
<gene>
    <name evidence="2" type="ORF">ACE5IX_14280</name>
</gene>